<evidence type="ECO:0000256" key="7">
    <source>
        <dbReference type="ARBA" id="ARBA00022824"/>
    </source>
</evidence>
<dbReference type="GO" id="GO:0006656">
    <property type="term" value="P:phosphatidylcholine biosynthetic process"/>
    <property type="evidence" value="ECO:0007669"/>
    <property type="project" value="TreeGrafter"/>
</dbReference>
<dbReference type="InterPro" id="IPR004299">
    <property type="entry name" value="MBOAT_fam"/>
</dbReference>
<feature type="transmembrane region" description="Helical" evidence="18">
    <location>
        <begin position="227"/>
        <end position="251"/>
    </location>
</feature>
<dbReference type="Pfam" id="PF03062">
    <property type="entry name" value="MBOAT"/>
    <property type="match status" value="1"/>
</dbReference>
<comment type="pathway">
    <text evidence="14">Phospholipid metabolism.</text>
</comment>
<protein>
    <recommendedName>
        <fullName evidence="17">Lysophospholipid acyltransferase 5</fullName>
        <ecNumber evidence="15">2.3.1.23</ecNumber>
        <ecNumber evidence="16">2.3.1.n6</ecNumber>
    </recommendedName>
</protein>
<evidence type="ECO:0000256" key="4">
    <source>
        <dbReference type="ARBA" id="ARBA00022516"/>
    </source>
</evidence>
<dbReference type="Proteomes" id="UP000650833">
    <property type="component" value="Unassembled WGS sequence"/>
</dbReference>
<dbReference type="GO" id="GO:0071617">
    <property type="term" value="F:lysophospholipid acyltransferase activity"/>
    <property type="evidence" value="ECO:0007669"/>
    <property type="project" value="TreeGrafter"/>
</dbReference>
<dbReference type="GO" id="GO:0047184">
    <property type="term" value="F:1-acylglycerophosphocholine O-acyltransferase activity"/>
    <property type="evidence" value="ECO:0007669"/>
    <property type="project" value="UniProtKB-EC"/>
</dbReference>
<evidence type="ECO:0000313" key="19">
    <source>
        <dbReference type="EMBL" id="KAG2191615.1"/>
    </source>
</evidence>
<evidence type="ECO:0000256" key="14">
    <source>
        <dbReference type="ARBA" id="ARBA00025707"/>
    </source>
</evidence>
<reference evidence="19" key="1">
    <citation type="submission" date="2020-12" db="EMBL/GenBank/DDBJ databases">
        <title>Metabolic potential, ecology and presence of endohyphal bacteria is reflected in genomic diversity of Mucoromycotina.</title>
        <authorList>
            <person name="Muszewska A."/>
            <person name="Okrasinska A."/>
            <person name="Steczkiewicz K."/>
            <person name="Drgas O."/>
            <person name="Orlowska M."/>
            <person name="Perlinska-Lenart U."/>
            <person name="Aleksandrzak-Piekarczyk T."/>
            <person name="Szatraj K."/>
            <person name="Zielenkiewicz U."/>
            <person name="Pilsyk S."/>
            <person name="Malc E."/>
            <person name="Mieczkowski P."/>
            <person name="Kruszewska J.S."/>
            <person name="Biernat P."/>
            <person name="Pawlowska J."/>
        </authorList>
    </citation>
    <scope>NUCLEOTIDE SEQUENCE</scope>
    <source>
        <strain evidence="19">CBS 226.32</strain>
    </source>
</reference>
<keyword evidence="8 18" id="KW-1133">Transmembrane helix</keyword>
<evidence type="ECO:0000256" key="3">
    <source>
        <dbReference type="ARBA" id="ARBA00005189"/>
    </source>
</evidence>
<evidence type="ECO:0000256" key="15">
    <source>
        <dbReference type="ARBA" id="ARBA00026120"/>
    </source>
</evidence>
<dbReference type="EC" id="2.3.1.23" evidence="15"/>
<evidence type="ECO:0000256" key="11">
    <source>
        <dbReference type="ARBA" id="ARBA00023209"/>
    </source>
</evidence>
<keyword evidence="20" id="KW-1185">Reference proteome</keyword>
<feature type="transmembrane region" description="Helical" evidence="18">
    <location>
        <begin position="12"/>
        <end position="34"/>
    </location>
</feature>
<evidence type="ECO:0000256" key="5">
    <source>
        <dbReference type="ARBA" id="ARBA00022679"/>
    </source>
</evidence>
<dbReference type="PANTHER" id="PTHR13906:SF14">
    <property type="entry name" value="LYSOPHOSPHOLIPID ACYLTRANSFERASE 5"/>
    <property type="match status" value="1"/>
</dbReference>
<feature type="transmembrane region" description="Helical" evidence="18">
    <location>
        <begin position="456"/>
        <end position="477"/>
    </location>
</feature>
<evidence type="ECO:0000256" key="16">
    <source>
        <dbReference type="ARBA" id="ARBA00038923"/>
    </source>
</evidence>
<dbReference type="PANTHER" id="PTHR13906">
    <property type="entry name" value="PORCUPINE"/>
    <property type="match status" value="1"/>
</dbReference>
<keyword evidence="11" id="KW-0594">Phospholipid biosynthesis</keyword>
<evidence type="ECO:0000256" key="12">
    <source>
        <dbReference type="ARBA" id="ARBA00023264"/>
    </source>
</evidence>
<dbReference type="GO" id="GO:0030258">
    <property type="term" value="P:lipid modification"/>
    <property type="evidence" value="ECO:0007669"/>
    <property type="project" value="TreeGrafter"/>
</dbReference>
<dbReference type="InterPro" id="IPR049941">
    <property type="entry name" value="LPLAT_7/PORCN-like"/>
</dbReference>
<keyword evidence="6 18" id="KW-0812">Transmembrane</keyword>
<feature type="transmembrane region" description="Helical" evidence="18">
    <location>
        <begin position="97"/>
        <end position="117"/>
    </location>
</feature>
<evidence type="ECO:0000256" key="8">
    <source>
        <dbReference type="ARBA" id="ARBA00022989"/>
    </source>
</evidence>
<dbReference type="EMBL" id="JAEPRC010000805">
    <property type="protein sequence ID" value="KAG2191615.1"/>
    <property type="molecule type" value="Genomic_DNA"/>
</dbReference>
<evidence type="ECO:0000256" key="17">
    <source>
        <dbReference type="ARBA" id="ARBA00039721"/>
    </source>
</evidence>
<keyword evidence="5" id="KW-0808">Transferase</keyword>
<keyword evidence="12" id="KW-1208">Phospholipid metabolism</keyword>
<dbReference type="GO" id="GO:0005783">
    <property type="term" value="C:endoplasmic reticulum"/>
    <property type="evidence" value="ECO:0007669"/>
    <property type="project" value="UniProtKB-SubCell"/>
</dbReference>
<feature type="transmembrane region" description="Helical" evidence="18">
    <location>
        <begin position="415"/>
        <end position="436"/>
    </location>
</feature>
<dbReference type="AlphaFoldDB" id="A0A8H7UQB1"/>
<comment type="pathway">
    <text evidence="3">Lipid metabolism.</text>
</comment>
<sequence length="491" mass="56558">MYNIITEPMSWLIGVPESSIRLFLILIIAYPIGYKYHELYVVKNPNANRQTRNMYILGTGFALAFFFAGFHLIHSLVTIAISYYLCYLGGQFHNRRAGTIAVWVFNSVYLLLGYYYAASDGYDINWTTSQCVLCLRLMGFSMDYLDGANAKKDKDLSAKELTGSHSFASDSPLQRLPKWHEFLGYCYFPSAFLIGPQFSFSLYSRFLSGPYNGVNIKNMEHVKKVQFAYIIRCLSIGVIYIIILQTVGSYYPTSYVLTKEHAAQALLQRNANYWLCGKMVYVKYVGVWLLTEGASTYFGITFQENDKAGELSFSGLANSKPLEFELMTSVEHLIPTFNINTNLWVKQYIFKRLRFLGNKDLSQISALIFLAVWHGFHFSYFETFFLEFAFIFIERILRARLYVPIIKPLIDQNKYLLFCWKLIAWMTATTCLTYAMVGFDLLTFSKSVQAHNSVYWYAHVITVALFIIHLSLGKRGLHNQQKKKKKKSSSS</sequence>
<name>A0A8H7UQB1_9FUNG</name>
<comment type="subcellular location">
    <subcellularLocation>
        <location evidence="2">Endoplasmic reticulum</location>
    </subcellularLocation>
    <subcellularLocation>
        <location evidence="1">Membrane</location>
        <topology evidence="1">Multi-pass membrane protein</topology>
    </subcellularLocation>
</comment>
<organism evidence="19 20">
    <name type="scientific">Mucor plumbeus</name>
    <dbReference type="NCBI Taxonomy" id="97098"/>
    <lineage>
        <taxon>Eukaryota</taxon>
        <taxon>Fungi</taxon>
        <taxon>Fungi incertae sedis</taxon>
        <taxon>Mucoromycota</taxon>
        <taxon>Mucoromycotina</taxon>
        <taxon>Mucoromycetes</taxon>
        <taxon>Mucorales</taxon>
        <taxon>Mucorineae</taxon>
        <taxon>Mucoraceae</taxon>
        <taxon>Mucor</taxon>
    </lineage>
</organism>
<evidence type="ECO:0000313" key="20">
    <source>
        <dbReference type="Proteomes" id="UP000650833"/>
    </source>
</evidence>
<evidence type="ECO:0000256" key="18">
    <source>
        <dbReference type="SAM" id="Phobius"/>
    </source>
</evidence>
<evidence type="ECO:0000256" key="10">
    <source>
        <dbReference type="ARBA" id="ARBA00023136"/>
    </source>
</evidence>
<evidence type="ECO:0000256" key="9">
    <source>
        <dbReference type="ARBA" id="ARBA00023098"/>
    </source>
</evidence>
<evidence type="ECO:0000256" key="6">
    <source>
        <dbReference type="ARBA" id="ARBA00022692"/>
    </source>
</evidence>
<keyword evidence="10 18" id="KW-0472">Membrane</keyword>
<proteinExistence type="predicted"/>
<gene>
    <name evidence="19" type="ORF">INT46_002952</name>
</gene>
<keyword evidence="7" id="KW-0256">Endoplasmic reticulum</keyword>
<evidence type="ECO:0000256" key="2">
    <source>
        <dbReference type="ARBA" id="ARBA00004240"/>
    </source>
</evidence>
<feature type="transmembrane region" description="Helical" evidence="18">
    <location>
        <begin position="54"/>
        <end position="85"/>
    </location>
</feature>
<accession>A0A8H7UQB1</accession>
<keyword evidence="4" id="KW-0444">Lipid biosynthesis</keyword>
<dbReference type="GO" id="GO:0016020">
    <property type="term" value="C:membrane"/>
    <property type="evidence" value="ECO:0007669"/>
    <property type="project" value="UniProtKB-SubCell"/>
</dbReference>
<dbReference type="EC" id="2.3.1.n6" evidence="16"/>
<keyword evidence="13" id="KW-0012">Acyltransferase</keyword>
<keyword evidence="9" id="KW-0443">Lipid metabolism</keyword>
<comment type="caution">
    <text evidence="19">The sequence shown here is derived from an EMBL/GenBank/DDBJ whole genome shotgun (WGS) entry which is preliminary data.</text>
</comment>
<evidence type="ECO:0000256" key="13">
    <source>
        <dbReference type="ARBA" id="ARBA00023315"/>
    </source>
</evidence>
<dbReference type="OrthoDB" id="286734at2759"/>
<evidence type="ECO:0000256" key="1">
    <source>
        <dbReference type="ARBA" id="ARBA00004141"/>
    </source>
</evidence>